<evidence type="ECO:0000313" key="1">
    <source>
        <dbReference type="EMBL" id="KAJ8407737.1"/>
    </source>
</evidence>
<name>A0AAD7ST84_9TELE</name>
<organism evidence="1 2">
    <name type="scientific">Aldrovandia affinis</name>
    <dbReference type="NCBI Taxonomy" id="143900"/>
    <lineage>
        <taxon>Eukaryota</taxon>
        <taxon>Metazoa</taxon>
        <taxon>Chordata</taxon>
        <taxon>Craniata</taxon>
        <taxon>Vertebrata</taxon>
        <taxon>Euteleostomi</taxon>
        <taxon>Actinopterygii</taxon>
        <taxon>Neopterygii</taxon>
        <taxon>Teleostei</taxon>
        <taxon>Notacanthiformes</taxon>
        <taxon>Halosauridae</taxon>
        <taxon>Aldrovandia</taxon>
    </lineage>
</organism>
<proteinExistence type="predicted"/>
<dbReference type="AlphaFoldDB" id="A0AAD7ST84"/>
<gene>
    <name evidence="1" type="ORF">AAFF_G00267810</name>
</gene>
<evidence type="ECO:0000313" key="2">
    <source>
        <dbReference type="Proteomes" id="UP001221898"/>
    </source>
</evidence>
<comment type="caution">
    <text evidence="1">The sequence shown here is derived from an EMBL/GenBank/DDBJ whole genome shotgun (WGS) entry which is preliminary data.</text>
</comment>
<accession>A0AAD7ST84</accession>
<keyword evidence="2" id="KW-1185">Reference proteome</keyword>
<sequence length="70" mass="7808">MKRITVNSGLDSVTNPRHAGYSVCWHSTRTLHHAVKEVCDWALCGNACWSKRGQQTLTRTAKAKNFPHGS</sequence>
<dbReference type="EMBL" id="JAINUG010000037">
    <property type="protein sequence ID" value="KAJ8407737.1"/>
    <property type="molecule type" value="Genomic_DNA"/>
</dbReference>
<reference evidence="1" key="1">
    <citation type="journal article" date="2023" name="Science">
        <title>Genome structures resolve the early diversification of teleost fishes.</title>
        <authorList>
            <person name="Parey E."/>
            <person name="Louis A."/>
            <person name="Montfort J."/>
            <person name="Bouchez O."/>
            <person name="Roques C."/>
            <person name="Iampietro C."/>
            <person name="Lluch J."/>
            <person name="Castinel A."/>
            <person name="Donnadieu C."/>
            <person name="Desvignes T."/>
            <person name="Floi Bucao C."/>
            <person name="Jouanno E."/>
            <person name="Wen M."/>
            <person name="Mejri S."/>
            <person name="Dirks R."/>
            <person name="Jansen H."/>
            <person name="Henkel C."/>
            <person name="Chen W.J."/>
            <person name="Zahm M."/>
            <person name="Cabau C."/>
            <person name="Klopp C."/>
            <person name="Thompson A.W."/>
            <person name="Robinson-Rechavi M."/>
            <person name="Braasch I."/>
            <person name="Lecointre G."/>
            <person name="Bobe J."/>
            <person name="Postlethwait J.H."/>
            <person name="Berthelot C."/>
            <person name="Roest Crollius H."/>
            <person name="Guiguen Y."/>
        </authorList>
    </citation>
    <scope>NUCLEOTIDE SEQUENCE</scope>
    <source>
        <strain evidence="1">NC1722</strain>
    </source>
</reference>
<dbReference type="Proteomes" id="UP001221898">
    <property type="component" value="Unassembled WGS sequence"/>
</dbReference>
<protein>
    <submittedName>
        <fullName evidence="1">Uncharacterized protein</fullName>
    </submittedName>
</protein>